<dbReference type="Proteomes" id="UP000233556">
    <property type="component" value="Unassembled WGS sequence"/>
</dbReference>
<gene>
    <name evidence="1" type="ORF">llap_243</name>
</gene>
<keyword evidence="1" id="KW-0548">Nucleotidyltransferase</keyword>
<keyword evidence="2" id="KW-1185">Reference proteome</keyword>
<accession>A0A2I0UTN3</accession>
<evidence type="ECO:0000313" key="1">
    <source>
        <dbReference type="EMBL" id="PKU49378.1"/>
    </source>
</evidence>
<name>A0A2I0UTN3_LIMLA</name>
<keyword evidence="1" id="KW-0695">RNA-directed DNA polymerase</keyword>
<reference evidence="2" key="2">
    <citation type="submission" date="2017-12" db="EMBL/GenBank/DDBJ databases">
        <title>Genome sequence of the Bar-tailed Godwit (Limosa lapponica baueri).</title>
        <authorList>
            <person name="Lima N.C.B."/>
            <person name="Parody-Merino A.M."/>
            <person name="Battley P.F."/>
            <person name="Fidler A.E."/>
            <person name="Prosdocimi F."/>
        </authorList>
    </citation>
    <scope>NUCLEOTIDE SEQUENCE [LARGE SCALE GENOMIC DNA]</scope>
</reference>
<dbReference type="AlphaFoldDB" id="A0A2I0UTN3"/>
<dbReference type="PANTHER" id="PTHR33332">
    <property type="entry name" value="REVERSE TRANSCRIPTASE DOMAIN-CONTAINING PROTEIN"/>
    <property type="match status" value="1"/>
</dbReference>
<keyword evidence="1" id="KW-0808">Transferase</keyword>
<evidence type="ECO:0000313" key="2">
    <source>
        <dbReference type="Proteomes" id="UP000233556"/>
    </source>
</evidence>
<dbReference type="EMBL" id="KZ505638">
    <property type="protein sequence ID" value="PKU49378.1"/>
    <property type="molecule type" value="Genomic_DNA"/>
</dbReference>
<sequence length="252" mass="28533">MFWTSLLSWIDPLIRAERNSCESKRSSVSLIGKKRVKSRLGKPFETDGAYFSGFIKLLGSQHTEAAFADEDSEETLAKQENQLGGKNFKSVFLVKDCKWENSYDRVPIMSAVDCQILAQKQPAVQDIHGLLSSLPVIGKLKIGKRIRSKNYGTEDYLNICESGIDCTFSKFADNTKLCGAVDKLEGRDVIQRDLDRLERWACVNLMRLNKAKCRVLHLGQGNPKHKYWLGRERIKSSPEEKDLGVILMRSST</sequence>
<protein>
    <submittedName>
        <fullName evidence="1">Rna-directed dna polymerase from mobile element jockey-like</fullName>
    </submittedName>
</protein>
<reference evidence="2" key="1">
    <citation type="submission" date="2017-11" db="EMBL/GenBank/DDBJ databases">
        <authorList>
            <person name="Lima N.C."/>
            <person name="Parody-Merino A.M."/>
            <person name="Battley P.F."/>
            <person name="Fidler A.E."/>
            <person name="Prosdocimi F."/>
        </authorList>
    </citation>
    <scope>NUCLEOTIDE SEQUENCE [LARGE SCALE GENOMIC DNA]</scope>
</reference>
<dbReference type="GO" id="GO:0003964">
    <property type="term" value="F:RNA-directed DNA polymerase activity"/>
    <property type="evidence" value="ECO:0007669"/>
    <property type="project" value="UniProtKB-KW"/>
</dbReference>
<dbReference type="OrthoDB" id="10056483at2759"/>
<proteinExistence type="predicted"/>
<organism evidence="1 2">
    <name type="scientific">Limosa lapponica baueri</name>
    <dbReference type="NCBI Taxonomy" id="1758121"/>
    <lineage>
        <taxon>Eukaryota</taxon>
        <taxon>Metazoa</taxon>
        <taxon>Chordata</taxon>
        <taxon>Craniata</taxon>
        <taxon>Vertebrata</taxon>
        <taxon>Euteleostomi</taxon>
        <taxon>Archelosauria</taxon>
        <taxon>Archosauria</taxon>
        <taxon>Dinosauria</taxon>
        <taxon>Saurischia</taxon>
        <taxon>Theropoda</taxon>
        <taxon>Coelurosauria</taxon>
        <taxon>Aves</taxon>
        <taxon>Neognathae</taxon>
        <taxon>Neoaves</taxon>
        <taxon>Charadriiformes</taxon>
        <taxon>Scolopacidae</taxon>
        <taxon>Limosa</taxon>
    </lineage>
</organism>